<dbReference type="InterPro" id="IPR051446">
    <property type="entry name" value="HTH_trans_reg/aminotransferase"/>
</dbReference>
<keyword evidence="5" id="KW-0804">Transcription</keyword>
<keyword evidence="3" id="KW-0805">Transcription regulation</keyword>
<organism evidence="7 8">
    <name type="scientific">Mycobacterium lehmannii</name>
    <dbReference type="NCBI Taxonomy" id="2048550"/>
    <lineage>
        <taxon>Bacteria</taxon>
        <taxon>Bacillati</taxon>
        <taxon>Actinomycetota</taxon>
        <taxon>Actinomycetes</taxon>
        <taxon>Mycobacteriales</taxon>
        <taxon>Mycobacteriaceae</taxon>
        <taxon>Mycobacterium</taxon>
    </lineage>
</organism>
<feature type="domain" description="HTH gntR-type" evidence="6">
    <location>
        <begin position="11"/>
        <end position="79"/>
    </location>
</feature>
<dbReference type="Proteomes" id="UP000053707">
    <property type="component" value="Unassembled WGS sequence"/>
</dbReference>
<dbReference type="SUPFAM" id="SSF46785">
    <property type="entry name" value="Winged helix' DNA-binding domain"/>
    <property type="match status" value="1"/>
</dbReference>
<evidence type="ECO:0000256" key="2">
    <source>
        <dbReference type="ARBA" id="ARBA00022898"/>
    </source>
</evidence>
<dbReference type="Gene3D" id="1.10.10.10">
    <property type="entry name" value="Winged helix-like DNA-binding domain superfamily/Winged helix DNA-binding domain"/>
    <property type="match status" value="1"/>
</dbReference>
<keyword evidence="4" id="KW-0238">DNA-binding</keyword>
<dbReference type="InterPro" id="IPR036388">
    <property type="entry name" value="WH-like_DNA-bd_sf"/>
</dbReference>
<evidence type="ECO:0000313" key="8">
    <source>
        <dbReference type="Proteomes" id="UP000053707"/>
    </source>
</evidence>
<evidence type="ECO:0000256" key="5">
    <source>
        <dbReference type="ARBA" id="ARBA00023163"/>
    </source>
</evidence>
<dbReference type="InterPro" id="IPR004839">
    <property type="entry name" value="Aminotransferase_I/II_large"/>
</dbReference>
<dbReference type="EMBL" id="LQIR01000007">
    <property type="protein sequence ID" value="KUI19314.1"/>
    <property type="molecule type" value="Genomic_DNA"/>
</dbReference>
<dbReference type="CDD" id="cd00609">
    <property type="entry name" value="AAT_like"/>
    <property type="match status" value="1"/>
</dbReference>
<evidence type="ECO:0000313" key="7">
    <source>
        <dbReference type="EMBL" id="KUI19314.1"/>
    </source>
</evidence>
<dbReference type="CDD" id="cd07377">
    <property type="entry name" value="WHTH_GntR"/>
    <property type="match status" value="1"/>
</dbReference>
<dbReference type="AlphaFoldDB" id="A0A101AAR3"/>
<dbReference type="PRINTS" id="PR00035">
    <property type="entry name" value="HTHGNTR"/>
</dbReference>
<dbReference type="Pfam" id="PF00155">
    <property type="entry name" value="Aminotran_1_2"/>
    <property type="match status" value="1"/>
</dbReference>
<comment type="similarity">
    <text evidence="1">In the C-terminal section; belongs to the class-I pyridoxal-phosphate-dependent aminotransferase family.</text>
</comment>
<keyword evidence="8" id="KW-1185">Reference proteome</keyword>
<dbReference type="PROSITE" id="PS50949">
    <property type="entry name" value="HTH_GNTR"/>
    <property type="match status" value="1"/>
</dbReference>
<protein>
    <submittedName>
        <fullName evidence="7">GntR family transcriptional regulator</fullName>
    </submittedName>
</protein>
<dbReference type="GO" id="GO:0003700">
    <property type="term" value="F:DNA-binding transcription factor activity"/>
    <property type="evidence" value="ECO:0007669"/>
    <property type="project" value="InterPro"/>
</dbReference>
<dbReference type="InterPro" id="IPR015421">
    <property type="entry name" value="PyrdxlP-dep_Trfase_major"/>
</dbReference>
<dbReference type="InterPro" id="IPR000524">
    <property type="entry name" value="Tscrpt_reg_HTH_GntR"/>
</dbReference>
<proteinExistence type="inferred from homology"/>
<dbReference type="PANTHER" id="PTHR46577">
    <property type="entry name" value="HTH-TYPE TRANSCRIPTIONAL REGULATORY PROTEIN GABR"/>
    <property type="match status" value="1"/>
</dbReference>
<dbReference type="GO" id="GO:0030170">
    <property type="term" value="F:pyridoxal phosphate binding"/>
    <property type="evidence" value="ECO:0007669"/>
    <property type="project" value="InterPro"/>
</dbReference>
<comment type="caution">
    <text evidence="7">The sequence shown here is derived from an EMBL/GenBank/DDBJ whole genome shotgun (WGS) entry which is preliminary data.</text>
</comment>
<dbReference type="Gene3D" id="3.40.640.10">
    <property type="entry name" value="Type I PLP-dependent aspartate aminotransferase-like (Major domain)"/>
    <property type="match status" value="1"/>
</dbReference>
<dbReference type="InterPro" id="IPR036390">
    <property type="entry name" value="WH_DNA-bd_sf"/>
</dbReference>
<dbReference type="GO" id="GO:0003677">
    <property type="term" value="F:DNA binding"/>
    <property type="evidence" value="ECO:0007669"/>
    <property type="project" value="UniProtKB-KW"/>
</dbReference>
<accession>A0A101AAR3</accession>
<name>A0A101AAR3_9MYCO</name>
<evidence type="ECO:0000256" key="1">
    <source>
        <dbReference type="ARBA" id="ARBA00005384"/>
    </source>
</evidence>
<sequence>MLLELDRDATDPLHRQLADGLRTAIRTGRLTPGTRLPSSRLLATDLGVSRRLVVDAYSQLVAEGFLHSRHGSGTVVATVDTVDRPSRGEAGPTARYDVDFLPGSPDLHSFPRDAWLRALKQGLAEIGPDAFGYAAPQGLFTTRVAVADYLRRVRGVLAEPQHIVLCSGATQAIALLARSLPTSSLAMEDPGFWLHRMVLRNNGIEPLPVPVDDDGLDVGALAASGADAVLATPAHQSPTGVVLSAARRTELMDWVRAGHLVIEDDYDAEYRYDRAPVGALQGIAPDRVIYVGSTSKTLAPGLRIGWMVLPAHLVGAVKVAKGLADTGSSVMDQLAFAQLLRSGGYDRHLRQMRRRYLIRRNALLGALGRHLPQATVLGAAAGVHLTVRFPDGFPIDGLVRLAAEQRVRVEPLAPCYADPASAPPGLLLGYANLTESQIDLGVRVLAGAMP</sequence>
<dbReference type="InterPro" id="IPR015424">
    <property type="entry name" value="PyrdxlP-dep_Trfase"/>
</dbReference>
<dbReference type="SUPFAM" id="SSF53383">
    <property type="entry name" value="PLP-dependent transferases"/>
    <property type="match status" value="1"/>
</dbReference>
<dbReference type="Pfam" id="PF00392">
    <property type="entry name" value="GntR"/>
    <property type="match status" value="1"/>
</dbReference>
<evidence type="ECO:0000256" key="4">
    <source>
        <dbReference type="ARBA" id="ARBA00023125"/>
    </source>
</evidence>
<evidence type="ECO:0000259" key="6">
    <source>
        <dbReference type="PROSITE" id="PS50949"/>
    </source>
</evidence>
<dbReference type="PANTHER" id="PTHR46577:SF1">
    <property type="entry name" value="HTH-TYPE TRANSCRIPTIONAL REGULATORY PROTEIN GABR"/>
    <property type="match status" value="1"/>
</dbReference>
<dbReference type="SMART" id="SM00345">
    <property type="entry name" value="HTH_GNTR"/>
    <property type="match status" value="1"/>
</dbReference>
<gene>
    <name evidence="7" type="ORF">AU192_05740</name>
</gene>
<keyword evidence="2" id="KW-0663">Pyridoxal phosphate</keyword>
<evidence type="ECO:0000256" key="3">
    <source>
        <dbReference type="ARBA" id="ARBA00023015"/>
    </source>
</evidence>
<reference evidence="7 8" key="1">
    <citation type="submission" date="2016-01" db="EMBL/GenBank/DDBJ databases">
        <authorList>
            <consortium name="TB Trials Study Group"/>
            <person name="Sutton G."/>
            <person name="Brinkac L."/>
            <person name="Sanka R."/>
            <person name="Adams M."/>
            <person name="Lau E.L."/>
            <person name="Macaden R."/>
            <person name="Grewal H.M.S."/>
        </authorList>
    </citation>
    <scope>NUCLEOTIDE SEQUENCE [LARGE SCALE GENOMIC DNA]</scope>
    <source>
        <strain evidence="7 8">IS-1744</strain>
    </source>
</reference>